<dbReference type="RefSeq" id="WP_070017794.1">
    <property type="nucleotide sequence ID" value="NZ_LJGW01000293.1"/>
</dbReference>
<dbReference type="Proteomes" id="UP000176005">
    <property type="component" value="Unassembled WGS sequence"/>
</dbReference>
<organism evidence="1 2">
    <name type="scientific">Streptomyces nanshensis</name>
    <dbReference type="NCBI Taxonomy" id="518642"/>
    <lineage>
        <taxon>Bacteria</taxon>
        <taxon>Bacillati</taxon>
        <taxon>Actinomycetota</taxon>
        <taxon>Actinomycetes</taxon>
        <taxon>Kitasatosporales</taxon>
        <taxon>Streptomycetaceae</taxon>
        <taxon>Streptomyces</taxon>
    </lineage>
</organism>
<sequence>MARTEKEVAIEVTVATVKRGDVITVGGQPMTVQSLFNLPGGGKRIGFASGAVLTLWPGTTLTALRIAKGW</sequence>
<keyword evidence="2" id="KW-1185">Reference proteome</keyword>
<comment type="caution">
    <text evidence="1">The sequence shown here is derived from an EMBL/GenBank/DDBJ whole genome shotgun (WGS) entry which is preliminary data.</text>
</comment>
<reference evidence="1 2" key="1">
    <citation type="journal article" date="2016" name="Front. Microbiol.">
        <title>Comparative Genomics Analysis of Streptomyces Species Reveals Their Adaptation to the Marine Environment and Their Diversity at the Genomic Level.</title>
        <authorList>
            <person name="Tian X."/>
            <person name="Zhang Z."/>
            <person name="Yang T."/>
            <person name="Chen M."/>
            <person name="Li J."/>
            <person name="Chen F."/>
            <person name="Yang J."/>
            <person name="Li W."/>
            <person name="Zhang B."/>
            <person name="Zhang Z."/>
            <person name="Wu J."/>
            <person name="Zhang C."/>
            <person name="Long L."/>
            <person name="Xiao J."/>
        </authorList>
    </citation>
    <scope>NUCLEOTIDE SEQUENCE [LARGE SCALE GENOMIC DNA]</scope>
    <source>
        <strain evidence="1 2">SCSIO 10429</strain>
    </source>
</reference>
<gene>
    <name evidence="1" type="ORF">AN218_17335</name>
</gene>
<proteinExistence type="predicted"/>
<accession>A0A1E7L391</accession>
<protein>
    <submittedName>
        <fullName evidence="1">Uncharacterized protein</fullName>
    </submittedName>
</protein>
<evidence type="ECO:0000313" key="2">
    <source>
        <dbReference type="Proteomes" id="UP000176005"/>
    </source>
</evidence>
<dbReference type="AlphaFoldDB" id="A0A1E7L391"/>
<evidence type="ECO:0000313" key="1">
    <source>
        <dbReference type="EMBL" id="OEV10513.1"/>
    </source>
</evidence>
<name>A0A1E7L391_9ACTN</name>
<dbReference type="EMBL" id="LJGW01000293">
    <property type="protein sequence ID" value="OEV10513.1"/>
    <property type="molecule type" value="Genomic_DNA"/>
</dbReference>